<protein>
    <submittedName>
        <fullName evidence="2">Uncharacterized protein</fullName>
    </submittedName>
</protein>
<dbReference type="EMBL" id="MLYV02000321">
    <property type="protein sequence ID" value="PSS11028.1"/>
    <property type="molecule type" value="Genomic_DNA"/>
</dbReference>
<accession>A0A2R6QM77</accession>
<feature type="region of interest" description="Disordered" evidence="1">
    <location>
        <begin position="1"/>
        <end position="20"/>
    </location>
</feature>
<organism evidence="2 3">
    <name type="scientific">Hermanssonia centrifuga</name>
    <dbReference type="NCBI Taxonomy" id="98765"/>
    <lineage>
        <taxon>Eukaryota</taxon>
        <taxon>Fungi</taxon>
        <taxon>Dikarya</taxon>
        <taxon>Basidiomycota</taxon>
        <taxon>Agaricomycotina</taxon>
        <taxon>Agaricomycetes</taxon>
        <taxon>Polyporales</taxon>
        <taxon>Meruliaceae</taxon>
        <taxon>Hermanssonia</taxon>
    </lineage>
</organism>
<keyword evidence="3" id="KW-1185">Reference proteome</keyword>
<comment type="caution">
    <text evidence="2">The sequence shown here is derived from an EMBL/GenBank/DDBJ whole genome shotgun (WGS) entry which is preliminary data.</text>
</comment>
<proteinExistence type="predicted"/>
<reference evidence="2 3" key="1">
    <citation type="submission" date="2018-02" db="EMBL/GenBank/DDBJ databases">
        <title>Genome sequence of the basidiomycete white-rot fungus Phlebia centrifuga.</title>
        <authorList>
            <person name="Granchi Z."/>
            <person name="Peng M."/>
            <person name="de Vries R.P."/>
            <person name="Hilden K."/>
            <person name="Makela M.R."/>
            <person name="Grigoriev I."/>
            <person name="Riley R."/>
        </authorList>
    </citation>
    <scope>NUCLEOTIDE SEQUENCE [LARGE SCALE GENOMIC DNA]</scope>
    <source>
        <strain evidence="2 3">FBCC195</strain>
    </source>
</reference>
<evidence type="ECO:0000313" key="3">
    <source>
        <dbReference type="Proteomes" id="UP000186601"/>
    </source>
</evidence>
<dbReference type="Proteomes" id="UP000186601">
    <property type="component" value="Unassembled WGS sequence"/>
</dbReference>
<name>A0A2R6QM77_9APHY</name>
<gene>
    <name evidence="2" type="ORF">PHLCEN_2v3324</name>
</gene>
<evidence type="ECO:0000256" key="1">
    <source>
        <dbReference type="SAM" id="MobiDB-lite"/>
    </source>
</evidence>
<dbReference type="AlphaFoldDB" id="A0A2R6QM77"/>
<sequence>MLRSEKQTVAEEFHSRHEGLRRQDVQVDGVQFPQRSESELLLNELEANRIVEK</sequence>
<evidence type="ECO:0000313" key="2">
    <source>
        <dbReference type="EMBL" id="PSS11028.1"/>
    </source>
</evidence>